<name>K9WKJ3_9CYAN</name>
<dbReference type="EMBL" id="CP003630">
    <property type="protein sequence ID" value="AFZ20294.1"/>
    <property type="molecule type" value="Genomic_DNA"/>
</dbReference>
<dbReference type="HOGENOM" id="CLU_029537_5_0_3"/>
<accession>K9WKJ3</accession>
<dbReference type="Gene3D" id="3.40.50.1820">
    <property type="entry name" value="alpha/beta hydrolase"/>
    <property type="match status" value="1"/>
</dbReference>
<keyword evidence="3" id="KW-1185">Reference proteome</keyword>
<protein>
    <submittedName>
        <fullName evidence="2">Lipase (Class 2)</fullName>
    </submittedName>
</protein>
<dbReference type="PANTHER" id="PTHR37946:SF1">
    <property type="entry name" value="SLL1969 PROTEIN"/>
    <property type="match status" value="1"/>
</dbReference>
<dbReference type="PANTHER" id="PTHR37946">
    <property type="entry name" value="SLL1969 PROTEIN"/>
    <property type="match status" value="1"/>
</dbReference>
<evidence type="ECO:0000256" key="1">
    <source>
        <dbReference type="SAM" id="MobiDB-lite"/>
    </source>
</evidence>
<evidence type="ECO:0000313" key="2">
    <source>
        <dbReference type="EMBL" id="AFZ20294.1"/>
    </source>
</evidence>
<dbReference type="RefSeq" id="WP_015184430.1">
    <property type="nucleotide sequence ID" value="NC_019738.1"/>
</dbReference>
<dbReference type="Pfam" id="PF02089">
    <property type="entry name" value="Palm_thioest"/>
    <property type="match status" value="1"/>
</dbReference>
<dbReference type="InterPro" id="IPR029058">
    <property type="entry name" value="AB_hydrolase_fold"/>
</dbReference>
<dbReference type="PATRIC" id="fig|1173027.3.peg.5104"/>
<dbReference type="OrthoDB" id="9765872at2"/>
<feature type="region of interest" description="Disordered" evidence="1">
    <location>
        <begin position="205"/>
        <end position="226"/>
    </location>
</feature>
<organism evidence="2 3">
    <name type="scientific">Allocoleopsis franciscana PCC 7113</name>
    <dbReference type="NCBI Taxonomy" id="1173027"/>
    <lineage>
        <taxon>Bacteria</taxon>
        <taxon>Bacillati</taxon>
        <taxon>Cyanobacteriota</taxon>
        <taxon>Cyanophyceae</taxon>
        <taxon>Coleofasciculales</taxon>
        <taxon>Coleofasciculaceae</taxon>
        <taxon>Allocoleopsis</taxon>
        <taxon>Allocoleopsis franciscana</taxon>
    </lineage>
</organism>
<evidence type="ECO:0000313" key="3">
    <source>
        <dbReference type="Proteomes" id="UP000010471"/>
    </source>
</evidence>
<reference evidence="2 3" key="1">
    <citation type="submission" date="2012-06" db="EMBL/GenBank/DDBJ databases">
        <title>Finished chromosome of genome of Microcoleus sp. PCC 7113.</title>
        <authorList>
            <consortium name="US DOE Joint Genome Institute"/>
            <person name="Gugger M."/>
            <person name="Coursin T."/>
            <person name="Rippka R."/>
            <person name="Tandeau De Marsac N."/>
            <person name="Huntemann M."/>
            <person name="Wei C.-L."/>
            <person name="Han J."/>
            <person name="Detter J.C."/>
            <person name="Han C."/>
            <person name="Tapia R."/>
            <person name="Chen A."/>
            <person name="Kyrpides N."/>
            <person name="Mavromatis K."/>
            <person name="Markowitz V."/>
            <person name="Szeto E."/>
            <person name="Ivanova N."/>
            <person name="Pagani I."/>
            <person name="Pati A."/>
            <person name="Goodwin L."/>
            <person name="Nordberg H.P."/>
            <person name="Cantor M.N."/>
            <person name="Hua S.X."/>
            <person name="Woyke T."/>
            <person name="Kerfeld C.A."/>
        </authorList>
    </citation>
    <scope>NUCLEOTIDE SEQUENCE [LARGE SCALE GENOMIC DNA]</scope>
    <source>
        <strain evidence="2 3">PCC 7113</strain>
    </source>
</reference>
<dbReference type="SUPFAM" id="SSF53474">
    <property type="entry name" value="alpha/beta-Hydrolases"/>
    <property type="match status" value="1"/>
</dbReference>
<dbReference type="eggNOG" id="COG1075">
    <property type="taxonomic scope" value="Bacteria"/>
</dbReference>
<dbReference type="KEGG" id="mic:Mic7113_4614"/>
<sequence length="226" mass="25513">MNNQNNRNPVVLVHGIIRTSSVFRTLAPYLIQQGWSVYLIDLKPNNATLPLEEMAAQVRDFINKTFPPEQPIDLVGLSMGGLVTRYYVQRLGGMNRVQRFITISAPNQGTWLAYFWHSHACVQMRPGSVFLEDLNQDVQILEHINFTSLWTAWDFIIIPARNSQMPVGRDVKLSIFAHAFMVVHPRSLAAVVAALSEPIKCEHVKHDRQPLPTPAPQKSLHDGGKT</sequence>
<dbReference type="Proteomes" id="UP000010471">
    <property type="component" value="Chromosome"/>
</dbReference>
<dbReference type="AlphaFoldDB" id="K9WKJ3"/>
<gene>
    <name evidence="2" type="ORF">Mic7113_4614</name>
</gene>
<dbReference type="STRING" id="1173027.Mic7113_4614"/>
<proteinExistence type="predicted"/>